<dbReference type="Proteomes" id="UP001266305">
    <property type="component" value="Unassembled WGS sequence"/>
</dbReference>
<gene>
    <name evidence="2" type="ORF">P7K49_027803</name>
</gene>
<feature type="compositionally biased region" description="Low complexity" evidence="1">
    <location>
        <begin position="206"/>
        <end position="222"/>
    </location>
</feature>
<organism evidence="2 3">
    <name type="scientific">Saguinus oedipus</name>
    <name type="common">Cotton-top tamarin</name>
    <name type="synonym">Oedipomidas oedipus</name>
    <dbReference type="NCBI Taxonomy" id="9490"/>
    <lineage>
        <taxon>Eukaryota</taxon>
        <taxon>Metazoa</taxon>
        <taxon>Chordata</taxon>
        <taxon>Craniata</taxon>
        <taxon>Vertebrata</taxon>
        <taxon>Euteleostomi</taxon>
        <taxon>Mammalia</taxon>
        <taxon>Eutheria</taxon>
        <taxon>Euarchontoglires</taxon>
        <taxon>Primates</taxon>
        <taxon>Haplorrhini</taxon>
        <taxon>Platyrrhini</taxon>
        <taxon>Cebidae</taxon>
        <taxon>Callitrichinae</taxon>
        <taxon>Saguinus</taxon>
    </lineage>
</organism>
<reference evidence="2 3" key="1">
    <citation type="submission" date="2023-05" db="EMBL/GenBank/DDBJ databases">
        <title>B98-5 Cell Line De Novo Hybrid Assembly: An Optical Mapping Approach.</title>
        <authorList>
            <person name="Kananen K."/>
            <person name="Auerbach J.A."/>
            <person name="Kautto E."/>
            <person name="Blachly J.S."/>
        </authorList>
    </citation>
    <scope>NUCLEOTIDE SEQUENCE [LARGE SCALE GENOMIC DNA]</scope>
    <source>
        <strain evidence="2">B95-8</strain>
        <tissue evidence="2">Cell line</tissue>
    </source>
</reference>
<comment type="caution">
    <text evidence="2">The sequence shown here is derived from an EMBL/GenBank/DDBJ whole genome shotgun (WGS) entry which is preliminary data.</text>
</comment>
<feature type="compositionally biased region" description="Low complexity" evidence="1">
    <location>
        <begin position="175"/>
        <end position="196"/>
    </location>
</feature>
<evidence type="ECO:0000313" key="2">
    <source>
        <dbReference type="EMBL" id="KAK2094065.1"/>
    </source>
</evidence>
<protein>
    <submittedName>
        <fullName evidence="2">Uncharacterized protein</fullName>
    </submittedName>
</protein>
<proteinExistence type="predicted"/>
<keyword evidence="3" id="KW-1185">Reference proteome</keyword>
<feature type="region of interest" description="Disordered" evidence="1">
    <location>
        <begin position="162"/>
        <end position="250"/>
    </location>
</feature>
<sequence length="250" mass="26991">MLPQSRVTEDPAFYSKPIINREQLFLICCTFETCTESLGNVAGIYPVPQGKGQSMAGVHPAWGLRLLMFRTKARSSWSQCGPHTPKGPWPFDSCSQDATRSPSSSARLGTWWPCDAAPSTCGRTKGVLPSGSLSPTSGLHTTLSPPHMAPELTPTCTRHRHYTRPLSRPPRAAHGTVTTHTAPEPTHAAHGTVTPHTRPPRRPRAAHGTVTTHTVPEPTHAAHGTVTPHTRPPSRPTLHTAPSPHTRSLS</sequence>
<name>A0ABQ9UBF6_SAGOE</name>
<dbReference type="EMBL" id="JASSZA010000014">
    <property type="protein sequence ID" value="KAK2094065.1"/>
    <property type="molecule type" value="Genomic_DNA"/>
</dbReference>
<evidence type="ECO:0000313" key="3">
    <source>
        <dbReference type="Proteomes" id="UP001266305"/>
    </source>
</evidence>
<evidence type="ECO:0000256" key="1">
    <source>
        <dbReference type="SAM" id="MobiDB-lite"/>
    </source>
</evidence>
<accession>A0ABQ9UBF6</accession>